<dbReference type="AlphaFoldDB" id="A0A1Q2CSH3"/>
<dbReference type="OrthoDB" id="3253436at2"/>
<protein>
    <recommendedName>
        <fullName evidence="3">Pyrimidine dimer DNA glycosylase</fullName>
    </recommendedName>
</protein>
<gene>
    <name evidence="1" type="ORF">BW730_17670</name>
</gene>
<evidence type="ECO:0000313" key="1">
    <source>
        <dbReference type="EMBL" id="AQP49051.1"/>
    </source>
</evidence>
<dbReference type="InterPro" id="IPR004260">
    <property type="entry name" value="Pyr-dimer_DNA_glycosylase"/>
</dbReference>
<dbReference type="Proteomes" id="UP000188145">
    <property type="component" value="Chromosome"/>
</dbReference>
<accession>A0A1Q2CSH3</accession>
<proteinExistence type="predicted"/>
<keyword evidence="2" id="KW-1185">Reference proteome</keyword>
<name>A0A1Q2CSH3_9ACTN</name>
<evidence type="ECO:0000313" key="2">
    <source>
        <dbReference type="Proteomes" id="UP000188145"/>
    </source>
</evidence>
<reference evidence="2" key="1">
    <citation type="submission" date="2017-02" db="EMBL/GenBank/DDBJ databases">
        <title>Tessaracoccus aquaemaris sp. nov., isolated from the intestine of a Korean rockfish, Sebastes schlegelii, in a marine aquaculture pond.</title>
        <authorList>
            <person name="Tak E.J."/>
            <person name="Bae J.-W."/>
        </authorList>
    </citation>
    <scope>NUCLEOTIDE SEQUENCE [LARGE SCALE GENOMIC DNA]</scope>
    <source>
        <strain evidence="2">NSG39</strain>
    </source>
</reference>
<dbReference type="Pfam" id="PF03013">
    <property type="entry name" value="Pyr_excise"/>
    <property type="match status" value="1"/>
</dbReference>
<dbReference type="EMBL" id="CP019606">
    <property type="protein sequence ID" value="AQP49051.1"/>
    <property type="molecule type" value="Genomic_DNA"/>
</dbReference>
<evidence type="ECO:0008006" key="3">
    <source>
        <dbReference type="Google" id="ProtNLM"/>
    </source>
</evidence>
<sequence length="143" mass="16117">MRMWSLHPSLLDRQGLIACWREALLAQAVLAGRTAGYRHHPQLTRFREAQDPMAAIGAYLMELADEATARGYRFDRTRIDGPLESAPIRVTTGQLRLERDHLAAKLRVRSPEWLPRLDASPTPHPLFVTVDGGPEPWERASGD</sequence>
<dbReference type="STRING" id="1332264.BW730_17670"/>
<organism evidence="1 2">
    <name type="scientific">Tessaracoccus aquimaris</name>
    <dbReference type="NCBI Taxonomy" id="1332264"/>
    <lineage>
        <taxon>Bacteria</taxon>
        <taxon>Bacillati</taxon>
        <taxon>Actinomycetota</taxon>
        <taxon>Actinomycetes</taxon>
        <taxon>Propionibacteriales</taxon>
        <taxon>Propionibacteriaceae</taxon>
        <taxon>Tessaracoccus</taxon>
    </lineage>
</organism>
<dbReference type="KEGG" id="tes:BW730_17670"/>